<sequence length="221" mass="22884">MRFTTLLTGGTAAAILLAACTPVDQYNPNDPNQRTRQGALTGAGVGALAGALTGEGGIDKRDRAIVGAVAGGLIGGMVGSNLDQQAAELDRAIVNDRVRVINEGNQLRVIMPEGILFAVDSASVNPGIIGDLYAVADNLNRHPDSRVEVIGHTDNTGAAAYNFDLSQRRASAVGAIIRDGGVAPGRIAAFGQGENQPVASNLTPEGRAQNRRVEILIIPTR</sequence>
<keyword evidence="7" id="KW-1185">Reference proteome</keyword>
<dbReference type="EMBL" id="JAOVQO010000013">
    <property type="protein sequence ID" value="MCU9849157.1"/>
    <property type="molecule type" value="Genomic_DNA"/>
</dbReference>
<dbReference type="InterPro" id="IPR050330">
    <property type="entry name" value="Bact_OuterMem_StrucFunc"/>
</dbReference>
<dbReference type="InterPro" id="IPR036737">
    <property type="entry name" value="OmpA-like_sf"/>
</dbReference>
<dbReference type="PANTHER" id="PTHR30329:SF21">
    <property type="entry name" value="LIPOPROTEIN YIAD-RELATED"/>
    <property type="match status" value="1"/>
</dbReference>
<dbReference type="CDD" id="cd07185">
    <property type="entry name" value="OmpA_C-like"/>
    <property type="match status" value="1"/>
</dbReference>
<dbReference type="PANTHER" id="PTHR30329">
    <property type="entry name" value="STATOR ELEMENT OF FLAGELLAR MOTOR COMPLEX"/>
    <property type="match status" value="1"/>
</dbReference>
<dbReference type="PROSITE" id="PS51123">
    <property type="entry name" value="OMPA_2"/>
    <property type="match status" value="1"/>
</dbReference>
<keyword evidence="2 4" id="KW-0472">Membrane</keyword>
<reference evidence="6 7" key="1">
    <citation type="submission" date="2022-10" db="EMBL/GenBank/DDBJ databases">
        <title>Defluviimonas sp. nov., isolated from ocean surface sediments.</title>
        <authorList>
            <person name="He W."/>
            <person name="Wang L."/>
            <person name="Zhang D.-F."/>
        </authorList>
    </citation>
    <scope>NUCLEOTIDE SEQUENCE [LARGE SCALE GENOMIC DNA]</scope>
    <source>
        <strain evidence="6 7">WL0024</strain>
    </source>
</reference>
<dbReference type="Pfam" id="PF00691">
    <property type="entry name" value="OmpA"/>
    <property type="match status" value="1"/>
</dbReference>
<evidence type="ECO:0000313" key="7">
    <source>
        <dbReference type="Proteomes" id="UP001209535"/>
    </source>
</evidence>
<dbReference type="PRINTS" id="PR01021">
    <property type="entry name" value="OMPADOMAIN"/>
</dbReference>
<dbReference type="InterPro" id="IPR006664">
    <property type="entry name" value="OMP_bac"/>
</dbReference>
<dbReference type="Proteomes" id="UP001209535">
    <property type="component" value="Unassembled WGS sequence"/>
</dbReference>
<dbReference type="Pfam" id="PF13441">
    <property type="entry name" value="Gly-zipper_YMGG"/>
    <property type="match status" value="1"/>
</dbReference>
<dbReference type="RefSeq" id="WP_263337503.1">
    <property type="nucleotide sequence ID" value="NZ_JAOVQO010000013.1"/>
</dbReference>
<evidence type="ECO:0000256" key="2">
    <source>
        <dbReference type="ARBA" id="ARBA00023136"/>
    </source>
</evidence>
<feature type="domain" description="OmpA-like" evidence="5">
    <location>
        <begin position="104"/>
        <end position="221"/>
    </location>
</feature>
<gene>
    <name evidence="6" type="ORF">OEZ60_14210</name>
</gene>
<proteinExistence type="predicted"/>
<organism evidence="6 7">
    <name type="scientific">Albidovulum salinarum</name>
    <dbReference type="NCBI Taxonomy" id="2984153"/>
    <lineage>
        <taxon>Bacteria</taxon>
        <taxon>Pseudomonadati</taxon>
        <taxon>Pseudomonadota</taxon>
        <taxon>Alphaproteobacteria</taxon>
        <taxon>Rhodobacterales</taxon>
        <taxon>Paracoccaceae</taxon>
        <taxon>Albidovulum</taxon>
    </lineage>
</organism>
<dbReference type="SUPFAM" id="SSF103088">
    <property type="entry name" value="OmpA-like"/>
    <property type="match status" value="1"/>
</dbReference>
<evidence type="ECO:0000256" key="4">
    <source>
        <dbReference type="PROSITE-ProRule" id="PRU00473"/>
    </source>
</evidence>
<name>A0ABT2X853_9RHOB</name>
<accession>A0ABT2X853</accession>
<dbReference type="InterPro" id="IPR027367">
    <property type="entry name" value="Gly-zipper_YMGG"/>
</dbReference>
<evidence type="ECO:0000259" key="5">
    <source>
        <dbReference type="PROSITE" id="PS51123"/>
    </source>
</evidence>
<dbReference type="InterPro" id="IPR006665">
    <property type="entry name" value="OmpA-like"/>
</dbReference>
<comment type="subcellular location">
    <subcellularLocation>
        <location evidence="1">Cell outer membrane</location>
    </subcellularLocation>
</comment>
<comment type="caution">
    <text evidence="6">The sequence shown here is derived from an EMBL/GenBank/DDBJ whole genome shotgun (WGS) entry which is preliminary data.</text>
</comment>
<keyword evidence="3" id="KW-0998">Cell outer membrane</keyword>
<evidence type="ECO:0000256" key="1">
    <source>
        <dbReference type="ARBA" id="ARBA00004442"/>
    </source>
</evidence>
<dbReference type="Gene3D" id="3.30.1330.60">
    <property type="entry name" value="OmpA-like domain"/>
    <property type="match status" value="1"/>
</dbReference>
<evidence type="ECO:0000313" key="6">
    <source>
        <dbReference type="EMBL" id="MCU9849157.1"/>
    </source>
</evidence>
<evidence type="ECO:0000256" key="3">
    <source>
        <dbReference type="ARBA" id="ARBA00023237"/>
    </source>
</evidence>
<protein>
    <submittedName>
        <fullName evidence="6">OmpA family protein</fullName>
    </submittedName>
</protein>
<dbReference type="PROSITE" id="PS51257">
    <property type="entry name" value="PROKAR_LIPOPROTEIN"/>
    <property type="match status" value="1"/>
</dbReference>